<evidence type="ECO:0000256" key="12">
    <source>
        <dbReference type="ARBA" id="ARBA00023004"/>
    </source>
</evidence>
<dbReference type="Pfam" id="PF01794">
    <property type="entry name" value="Ferric_reduct"/>
    <property type="match status" value="1"/>
</dbReference>
<evidence type="ECO:0000256" key="3">
    <source>
        <dbReference type="ARBA" id="ARBA00022603"/>
    </source>
</evidence>
<keyword evidence="3 16" id="KW-0489">Methyltransferase</keyword>
<dbReference type="InterPro" id="IPR050369">
    <property type="entry name" value="RBOH/FRE"/>
</dbReference>
<dbReference type="Proteomes" id="UP000289886">
    <property type="component" value="Unassembled WGS sequence"/>
</dbReference>
<dbReference type="Gene3D" id="3.40.50.80">
    <property type="entry name" value="Nucleotide-binding domain of ferredoxin-NADP reductase (FNR) module"/>
    <property type="match status" value="1"/>
</dbReference>
<proteinExistence type="inferred from homology"/>
<dbReference type="GO" id="GO:0016175">
    <property type="term" value="F:superoxide-generating NAD(P)H oxidase activity"/>
    <property type="evidence" value="ECO:0007669"/>
    <property type="project" value="TreeGrafter"/>
</dbReference>
<dbReference type="GO" id="GO:0042554">
    <property type="term" value="P:superoxide anion generation"/>
    <property type="evidence" value="ECO:0007669"/>
    <property type="project" value="TreeGrafter"/>
</dbReference>
<keyword evidence="6 16" id="KW-0949">S-adenosyl-L-methionine</keyword>
<feature type="transmembrane region" description="Helical" evidence="17">
    <location>
        <begin position="161"/>
        <end position="181"/>
    </location>
</feature>
<dbReference type="InterPro" id="IPR017938">
    <property type="entry name" value="Riboflavin_synthase-like_b-brl"/>
</dbReference>
<dbReference type="AlphaFoldDB" id="A0A444V6X8"/>
<dbReference type="CDD" id="cd02440">
    <property type="entry name" value="AdoMet_MTases"/>
    <property type="match status" value="1"/>
</dbReference>
<dbReference type="InterPro" id="IPR001737">
    <property type="entry name" value="KsgA/Erm"/>
</dbReference>
<dbReference type="SFLD" id="SFLDS00052">
    <property type="entry name" value="Ferric_Reductase_Domain"/>
    <property type="match status" value="1"/>
</dbReference>
<comment type="catalytic activity">
    <reaction evidence="15">
        <text>NADPH + 2 O2 = 2 superoxide + NADP(+) + H(+)</text>
        <dbReference type="Rhea" id="RHEA:63180"/>
        <dbReference type="ChEBI" id="CHEBI:15378"/>
        <dbReference type="ChEBI" id="CHEBI:15379"/>
        <dbReference type="ChEBI" id="CHEBI:18421"/>
        <dbReference type="ChEBI" id="CHEBI:57783"/>
        <dbReference type="ChEBI" id="CHEBI:58349"/>
    </reaction>
</comment>
<evidence type="ECO:0000256" key="4">
    <source>
        <dbReference type="ARBA" id="ARBA00022617"/>
    </source>
</evidence>
<keyword evidence="4" id="KW-0349">Heme</keyword>
<evidence type="ECO:0000256" key="15">
    <source>
        <dbReference type="ARBA" id="ARBA00049908"/>
    </source>
</evidence>
<evidence type="ECO:0000313" key="20">
    <source>
        <dbReference type="Proteomes" id="UP000289886"/>
    </source>
</evidence>
<evidence type="ECO:0000256" key="13">
    <source>
        <dbReference type="ARBA" id="ARBA00023136"/>
    </source>
</evidence>
<dbReference type="EMBL" id="SCEB01001858">
    <property type="protein sequence ID" value="RXM96110.1"/>
    <property type="molecule type" value="Genomic_DNA"/>
</dbReference>
<dbReference type="InterPro" id="IPR013112">
    <property type="entry name" value="FAD-bd_8"/>
</dbReference>
<dbReference type="Pfam" id="PF00398">
    <property type="entry name" value="RrnaAD"/>
    <property type="match status" value="1"/>
</dbReference>
<evidence type="ECO:0000256" key="11">
    <source>
        <dbReference type="ARBA" id="ARBA00023002"/>
    </source>
</evidence>
<feature type="binding site" evidence="16">
    <location>
        <position position="583"/>
    </location>
    <ligand>
        <name>S-adenosyl-L-methionine</name>
        <dbReference type="ChEBI" id="CHEBI:59789"/>
    </ligand>
</feature>
<name>A0A444V6X8_ACIRT</name>
<keyword evidence="2" id="KW-1003">Cell membrane</keyword>
<dbReference type="InterPro" id="IPR013121">
    <property type="entry name" value="Fe_red_NAD-bd_6"/>
</dbReference>
<evidence type="ECO:0000256" key="16">
    <source>
        <dbReference type="PROSITE-ProRule" id="PRU01026"/>
    </source>
</evidence>
<dbReference type="FunFam" id="3.40.50.80:FF:000004">
    <property type="entry name" value="NADPH oxidase isoform 2"/>
    <property type="match status" value="1"/>
</dbReference>
<dbReference type="PANTHER" id="PTHR11972">
    <property type="entry name" value="NADPH OXIDASE"/>
    <property type="match status" value="1"/>
</dbReference>
<dbReference type="Pfam" id="PF08030">
    <property type="entry name" value="NAD_binding_6"/>
    <property type="match status" value="1"/>
</dbReference>
<keyword evidence="14" id="KW-0325">Glycoprotein</keyword>
<evidence type="ECO:0000256" key="9">
    <source>
        <dbReference type="ARBA" id="ARBA00022884"/>
    </source>
</evidence>
<dbReference type="GO" id="GO:0046872">
    <property type="term" value="F:metal ion binding"/>
    <property type="evidence" value="ECO:0007669"/>
    <property type="project" value="UniProtKB-KW"/>
</dbReference>
<feature type="transmembrane region" description="Helical" evidence="17">
    <location>
        <begin position="12"/>
        <end position="31"/>
    </location>
</feature>
<feature type="non-terminal residue" evidence="19">
    <location>
        <position position="1"/>
    </location>
</feature>
<evidence type="ECO:0000256" key="6">
    <source>
        <dbReference type="ARBA" id="ARBA00022691"/>
    </source>
</evidence>
<evidence type="ECO:0000259" key="18">
    <source>
        <dbReference type="PROSITE" id="PS51384"/>
    </source>
</evidence>
<keyword evidence="9 16" id="KW-0694">RNA-binding</keyword>
<gene>
    <name evidence="19" type="ORF">EOD39_16102</name>
</gene>
<dbReference type="CDD" id="cd06186">
    <property type="entry name" value="NOX_Duox_like_FAD_NADP"/>
    <property type="match status" value="1"/>
</dbReference>
<dbReference type="Gene3D" id="3.40.50.150">
    <property type="entry name" value="Vaccinia Virus protein VP39"/>
    <property type="match status" value="1"/>
</dbReference>
<dbReference type="PROSITE" id="PS51689">
    <property type="entry name" value="SAM_RNA_A_N6_MT"/>
    <property type="match status" value="1"/>
</dbReference>
<dbReference type="SFLD" id="SFLDG01168">
    <property type="entry name" value="Ferric_reductase_subgroup_(FRE"/>
    <property type="match status" value="1"/>
</dbReference>
<dbReference type="PRINTS" id="PR00466">
    <property type="entry name" value="GP91PHOX"/>
</dbReference>
<dbReference type="InterPro" id="IPR013130">
    <property type="entry name" value="Fe3_Rdtase_TM_dom"/>
</dbReference>
<evidence type="ECO:0000256" key="8">
    <source>
        <dbReference type="ARBA" id="ARBA00022723"/>
    </source>
</evidence>
<comment type="subcellular location">
    <subcellularLocation>
        <location evidence="1">Cell membrane</location>
        <topology evidence="1">Multi-pass membrane protein</topology>
    </subcellularLocation>
</comment>
<dbReference type="InterPro" id="IPR000778">
    <property type="entry name" value="Cyt_b245_heavy_chain"/>
</dbReference>
<evidence type="ECO:0000256" key="2">
    <source>
        <dbReference type="ARBA" id="ARBA00022475"/>
    </source>
</evidence>
<dbReference type="GO" id="GO:0043020">
    <property type="term" value="C:NADPH oxidase complex"/>
    <property type="evidence" value="ECO:0007669"/>
    <property type="project" value="TreeGrafter"/>
</dbReference>
<dbReference type="Gene3D" id="2.40.30.10">
    <property type="entry name" value="Translation factors"/>
    <property type="match status" value="1"/>
</dbReference>
<accession>A0A444V6X8</accession>
<evidence type="ECO:0000313" key="19">
    <source>
        <dbReference type="EMBL" id="RXM96110.1"/>
    </source>
</evidence>
<evidence type="ECO:0000256" key="17">
    <source>
        <dbReference type="SAM" id="Phobius"/>
    </source>
</evidence>
<feature type="binding site" evidence="16">
    <location>
        <position position="535"/>
    </location>
    <ligand>
        <name>S-adenosyl-L-methionine</name>
        <dbReference type="ChEBI" id="CHEBI:59789"/>
    </ligand>
</feature>
<sequence>HFGFSFFVCLSFQGVWLGFNIFLFLYTFLLYNTDHSYFYTRVILGCRQAMRRQLDKNITFHRMVAYLTVVLTAVHIVAHLFNIERYHESQSMDAEELLKKLSCLGENSNETYLNPIRTYDTSTTKEVFMSISGATGVIITVGLVLMLTSSTQFIRRSFHELFWFTHHLFVVFFIGLVFHGAGQIVRGQTVESLSNHNVSYCKDHLSEWGHFSNCPSPEFAGSSPSTWKWVIGPLFLHLCERIIRFYRFLQAVIITKVVTHPSNVLELQMTKQGFKMEPGQYIFLQCPNISQLEWHPFTLTSAPEDDHFSVHVRVVGDWTGALQKTCVTEGEGGKMSTALPRIAVDGPFGSPSSDVFRYGVSVCIAAGIGVTPFASVLKSIWYQFNDDRLQTKLQKVYFFWICRDTSAFEWFADLLHSLEVLMVERGKSQLLSYHIFLTRWDETQASHIALHHSEKRDVITGLQQKTFYGRPNWDTEFKRIADNHPGSRIGVFFCGPKSLSKVLHKMCNSYSSADPRDKIVRQAGNVRNGFVCEVGPGPGGLTRSILNAGAAQLLVVEKDTRFLPGLQLLAEAAPEKVKIVHGDILTYKMERAFPKQLAKEWDDGPPDVHIIGNLPFSVSTPLIIRWLENIANRDGPFVYGRTQLTLTFQKEVAEVCS</sequence>
<evidence type="ECO:0000256" key="7">
    <source>
        <dbReference type="ARBA" id="ARBA00022692"/>
    </source>
</evidence>
<keyword evidence="20" id="KW-1185">Reference proteome</keyword>
<comment type="similarity">
    <text evidence="16">Belongs to the class I-like SAM-binding methyltransferase superfamily. rRNA adenine N(6)-methyltransferase family.</text>
</comment>
<dbReference type="SUPFAM" id="SSF52343">
    <property type="entry name" value="Ferredoxin reductase-like, C-terminal NADP-linked domain"/>
    <property type="match status" value="1"/>
</dbReference>
<evidence type="ECO:0000256" key="14">
    <source>
        <dbReference type="ARBA" id="ARBA00023180"/>
    </source>
</evidence>
<comment type="caution">
    <text evidence="19">The sequence shown here is derived from an EMBL/GenBank/DDBJ whole genome shotgun (WGS) entry which is preliminary data.</text>
</comment>
<dbReference type="PROSITE" id="PS51384">
    <property type="entry name" value="FAD_FR"/>
    <property type="match status" value="1"/>
</dbReference>
<dbReference type="SMART" id="SM00650">
    <property type="entry name" value="rADc"/>
    <property type="match status" value="1"/>
</dbReference>
<dbReference type="InterPro" id="IPR020598">
    <property type="entry name" value="rRNA_Ade_methylase_Trfase_N"/>
</dbReference>
<reference evidence="19 20" key="1">
    <citation type="submission" date="2019-01" db="EMBL/GenBank/DDBJ databases">
        <title>Draft Genome and Complete Hox-Cluster Characterization of the Sterlet Sturgeon (Acipenser ruthenus).</title>
        <authorList>
            <person name="Wei Q."/>
        </authorList>
    </citation>
    <scope>NUCLEOTIDE SEQUENCE [LARGE SCALE GENOMIC DNA]</scope>
    <source>
        <strain evidence="19">WHYD16114868_AA</strain>
        <tissue evidence="19">Blood</tissue>
    </source>
</reference>
<keyword evidence="11" id="KW-0560">Oxidoreductase</keyword>
<dbReference type="GO" id="GO:0000179">
    <property type="term" value="F:rRNA (adenine-N6,N6-)-dimethyltransferase activity"/>
    <property type="evidence" value="ECO:0007669"/>
    <property type="project" value="UniProtKB-UniRule"/>
</dbReference>
<dbReference type="Pfam" id="PF08022">
    <property type="entry name" value="FAD_binding_8"/>
    <property type="match status" value="1"/>
</dbReference>
<feature type="transmembrane region" description="Helical" evidence="17">
    <location>
        <begin position="127"/>
        <end position="149"/>
    </location>
</feature>
<protein>
    <submittedName>
        <fullName evidence="19">NADPH oxidase 3</fullName>
    </submittedName>
</protein>
<dbReference type="PANTHER" id="PTHR11972:SF12">
    <property type="entry name" value="NADPH OXIDASE 3"/>
    <property type="match status" value="1"/>
</dbReference>
<dbReference type="InterPro" id="IPR039261">
    <property type="entry name" value="FNR_nucleotide-bd"/>
</dbReference>
<dbReference type="InterPro" id="IPR029063">
    <property type="entry name" value="SAM-dependent_MTases_sf"/>
</dbReference>
<dbReference type="GO" id="GO:0003723">
    <property type="term" value="F:RNA binding"/>
    <property type="evidence" value="ECO:0007669"/>
    <property type="project" value="UniProtKB-UniRule"/>
</dbReference>
<feature type="binding site" evidence="16">
    <location>
        <position position="557"/>
    </location>
    <ligand>
        <name>S-adenosyl-L-methionine</name>
        <dbReference type="ChEBI" id="CHEBI:59789"/>
    </ligand>
</feature>
<dbReference type="GO" id="GO:0006952">
    <property type="term" value="P:defense response"/>
    <property type="evidence" value="ECO:0007669"/>
    <property type="project" value="TreeGrafter"/>
</dbReference>
<keyword evidence="12" id="KW-0408">Iron</keyword>
<keyword evidence="8" id="KW-0479">Metal-binding</keyword>
<dbReference type="SUPFAM" id="SSF63380">
    <property type="entry name" value="Riboflavin synthase domain-like"/>
    <property type="match status" value="1"/>
</dbReference>
<evidence type="ECO:0000256" key="1">
    <source>
        <dbReference type="ARBA" id="ARBA00004651"/>
    </source>
</evidence>
<organism evidence="19 20">
    <name type="scientific">Acipenser ruthenus</name>
    <name type="common">Sterlet sturgeon</name>
    <dbReference type="NCBI Taxonomy" id="7906"/>
    <lineage>
        <taxon>Eukaryota</taxon>
        <taxon>Metazoa</taxon>
        <taxon>Chordata</taxon>
        <taxon>Craniata</taxon>
        <taxon>Vertebrata</taxon>
        <taxon>Euteleostomi</taxon>
        <taxon>Actinopterygii</taxon>
        <taxon>Chondrostei</taxon>
        <taxon>Acipenseriformes</taxon>
        <taxon>Acipenseridae</taxon>
        <taxon>Acipenser</taxon>
    </lineage>
</organism>
<keyword evidence="5 16" id="KW-0808">Transferase</keyword>
<keyword evidence="10 17" id="KW-1133">Transmembrane helix</keyword>
<dbReference type="InterPro" id="IPR017927">
    <property type="entry name" value="FAD-bd_FR_type"/>
</dbReference>
<feature type="binding site" evidence="16">
    <location>
        <position position="508"/>
    </location>
    <ligand>
        <name>S-adenosyl-L-methionine</name>
        <dbReference type="ChEBI" id="CHEBI:59789"/>
    </ligand>
</feature>
<dbReference type="FunFam" id="2.40.30.10:FF:000030">
    <property type="entry name" value="cytochrome b-245 heavy chain"/>
    <property type="match status" value="1"/>
</dbReference>
<feature type="domain" description="FAD-binding FR-type" evidence="18">
    <location>
        <begin position="244"/>
        <end position="354"/>
    </location>
</feature>
<evidence type="ECO:0000256" key="5">
    <source>
        <dbReference type="ARBA" id="ARBA00022679"/>
    </source>
</evidence>
<keyword evidence="13 17" id="KW-0472">Membrane</keyword>
<keyword evidence="7 17" id="KW-0812">Transmembrane</keyword>
<feature type="transmembrane region" description="Helical" evidence="17">
    <location>
        <begin position="60"/>
        <end position="81"/>
    </location>
</feature>
<feature type="binding site" evidence="16">
    <location>
        <position position="613"/>
    </location>
    <ligand>
        <name>S-adenosyl-L-methionine</name>
        <dbReference type="ChEBI" id="CHEBI:59789"/>
    </ligand>
</feature>
<comment type="caution">
    <text evidence="16">Lacks conserved residue(s) required for the propagation of feature annotation.</text>
</comment>
<dbReference type="SUPFAM" id="SSF53335">
    <property type="entry name" value="S-adenosyl-L-methionine-dependent methyltransferases"/>
    <property type="match status" value="1"/>
</dbReference>
<evidence type="ECO:0000256" key="10">
    <source>
        <dbReference type="ARBA" id="ARBA00022989"/>
    </source>
</evidence>